<evidence type="ECO:0000256" key="1">
    <source>
        <dbReference type="SAM" id="SignalP"/>
    </source>
</evidence>
<keyword evidence="4" id="KW-1185">Reference proteome</keyword>
<proteinExistence type="predicted"/>
<dbReference type="SUPFAM" id="SSF55383">
    <property type="entry name" value="Copper amine oxidase, domain N"/>
    <property type="match status" value="1"/>
</dbReference>
<feature type="domain" description="Copper amine oxidase-like N-terminal" evidence="2">
    <location>
        <begin position="36"/>
        <end position="126"/>
    </location>
</feature>
<sequence length="270" mass="30351">MFKKAGTALIAAVMLAAALQTDLVSAARPAWISGAIFENKRTLVPLRPVAEFFEAEVAWSARTQDITIEHGETRILLKSGSNQAVINGKPIALDVPVTVAHGTTYVPLRFVAESLGAQIDNWNSYAQIVTLSLGDKKLEVGPRKLEVPNERRATLAYQRILSSKLNEAADLSRIKQVRTHFRPYFTDRFINKLIQEKGLDFDYPYKDIGSWSLSYRTLSTARLSEYYSLPADLKRNVDPTSYRDASLVFTDGRWKVDDVSFEIVEHILFP</sequence>
<dbReference type="RefSeq" id="WP_166272853.1">
    <property type="nucleotide sequence ID" value="NZ_JAAFGS010000001.1"/>
</dbReference>
<keyword evidence="1" id="KW-0732">Signal</keyword>
<reference evidence="3 4" key="1">
    <citation type="submission" date="2020-01" db="EMBL/GenBank/DDBJ databases">
        <title>Polyphasic characterisation and genomic insights into a novel alkali tolerant bacterium VR-M41.</title>
        <authorList>
            <person name="Vemuluri V.R."/>
        </authorList>
    </citation>
    <scope>NUCLEOTIDE SEQUENCE [LARGE SCALE GENOMIC DNA]</scope>
    <source>
        <strain evidence="3 4">VR-M41</strain>
    </source>
</reference>
<dbReference type="InterPro" id="IPR036582">
    <property type="entry name" value="Mao_N_sf"/>
</dbReference>
<feature type="chain" id="PRO_5046245996" evidence="1">
    <location>
        <begin position="27"/>
        <end position="270"/>
    </location>
</feature>
<gene>
    <name evidence="3" type="ORF">GYN08_04650</name>
</gene>
<evidence type="ECO:0000259" key="2">
    <source>
        <dbReference type="Pfam" id="PF07833"/>
    </source>
</evidence>
<dbReference type="Proteomes" id="UP000800303">
    <property type="component" value="Unassembled WGS sequence"/>
</dbReference>
<comment type="caution">
    <text evidence="3">The sequence shown here is derived from an EMBL/GenBank/DDBJ whole genome shotgun (WGS) entry which is preliminary data.</text>
</comment>
<protein>
    <submittedName>
        <fullName evidence="3">Copper amine oxidase N-terminal domain-containing protein</fullName>
    </submittedName>
</protein>
<feature type="signal peptide" evidence="1">
    <location>
        <begin position="1"/>
        <end position="26"/>
    </location>
</feature>
<dbReference type="Pfam" id="PF07833">
    <property type="entry name" value="Cu_amine_oxidN1"/>
    <property type="match status" value="1"/>
</dbReference>
<dbReference type="InterPro" id="IPR012854">
    <property type="entry name" value="Cu_amine_oxidase-like_N"/>
</dbReference>
<dbReference type="Gene3D" id="3.30.457.10">
    <property type="entry name" value="Copper amine oxidase-like, N-terminal domain"/>
    <property type="match status" value="1"/>
</dbReference>
<evidence type="ECO:0000313" key="4">
    <source>
        <dbReference type="Proteomes" id="UP000800303"/>
    </source>
</evidence>
<organism evidence="3 4">
    <name type="scientific">Saccharibacillus alkalitolerans</name>
    <dbReference type="NCBI Taxonomy" id="2705290"/>
    <lineage>
        <taxon>Bacteria</taxon>
        <taxon>Bacillati</taxon>
        <taxon>Bacillota</taxon>
        <taxon>Bacilli</taxon>
        <taxon>Bacillales</taxon>
        <taxon>Paenibacillaceae</taxon>
        <taxon>Saccharibacillus</taxon>
    </lineage>
</organism>
<name>A0ABX0F4R5_9BACL</name>
<dbReference type="EMBL" id="JAAFGS010000001">
    <property type="protein sequence ID" value="NGZ74598.1"/>
    <property type="molecule type" value="Genomic_DNA"/>
</dbReference>
<evidence type="ECO:0000313" key="3">
    <source>
        <dbReference type="EMBL" id="NGZ74598.1"/>
    </source>
</evidence>
<accession>A0ABX0F4R5</accession>